<gene>
    <name evidence="1" type="ORF">DI626_05025</name>
</gene>
<organism evidence="1 2">
    <name type="scientific">Micavibrio aeruginosavorus</name>
    <dbReference type="NCBI Taxonomy" id="349221"/>
    <lineage>
        <taxon>Bacteria</taxon>
        <taxon>Pseudomonadati</taxon>
        <taxon>Bdellovibrionota</taxon>
        <taxon>Bdellovibrionia</taxon>
        <taxon>Bdellovibrionales</taxon>
        <taxon>Pseudobdellovibrionaceae</taxon>
        <taxon>Micavibrio</taxon>
    </lineage>
</organism>
<dbReference type="EMBL" id="QFNK01000079">
    <property type="protein sequence ID" value="PZO87000.1"/>
    <property type="molecule type" value="Genomic_DNA"/>
</dbReference>
<evidence type="ECO:0000313" key="2">
    <source>
        <dbReference type="Proteomes" id="UP000249557"/>
    </source>
</evidence>
<name>A0A2W4ZXH1_9BACT</name>
<accession>A0A2W4ZXH1</accession>
<proteinExistence type="predicted"/>
<protein>
    <submittedName>
        <fullName evidence="1">Uncharacterized protein</fullName>
    </submittedName>
</protein>
<evidence type="ECO:0000313" key="1">
    <source>
        <dbReference type="EMBL" id="PZO87000.1"/>
    </source>
</evidence>
<comment type="caution">
    <text evidence="1">The sequence shown here is derived from an EMBL/GenBank/DDBJ whole genome shotgun (WGS) entry which is preliminary data.</text>
</comment>
<dbReference type="Proteomes" id="UP000249557">
    <property type="component" value="Unassembled WGS sequence"/>
</dbReference>
<sequence length="248" mass="27993">MPNANDRKRAQGRLEEIERYDEIAAEEIMLRNNPDAVSAKGKIIKGRGRERQEDSDNLAPQSLLAMIFGKSIEGLEMLRSAVDHIPAMSQSFGRTAKKQDANLPKDHMYEDDERIYDTEKVSAQTYRILTGEAAVITARLRALEGIDDPENRETESRKIVILAEEFQMRRHPVAGRYIHDIARVEDEEKKHNPDGRVIMADIVCVFRTKAVIGDPRGMKRHVGDVYNQDPEERIATGDHLKGPAAPAP</sequence>
<dbReference type="AlphaFoldDB" id="A0A2W4ZXH1"/>
<reference evidence="1 2" key="1">
    <citation type="submission" date="2017-08" db="EMBL/GenBank/DDBJ databases">
        <title>Infants hospitalized years apart are colonized by the same room-sourced microbial strains.</title>
        <authorList>
            <person name="Brooks B."/>
            <person name="Olm M.R."/>
            <person name="Firek B.A."/>
            <person name="Baker R."/>
            <person name="Thomas B.C."/>
            <person name="Morowitz M.J."/>
            <person name="Banfield J.F."/>
        </authorList>
    </citation>
    <scope>NUCLEOTIDE SEQUENCE [LARGE SCALE GENOMIC DNA]</scope>
    <source>
        <strain evidence="1">S2_018_000_R2_104</strain>
    </source>
</reference>